<evidence type="ECO:0008006" key="4">
    <source>
        <dbReference type="Google" id="ProtNLM"/>
    </source>
</evidence>
<keyword evidence="3" id="KW-1185">Reference proteome</keyword>
<feature type="signal peptide" evidence="1">
    <location>
        <begin position="1"/>
        <end position="18"/>
    </location>
</feature>
<reference evidence="3" key="1">
    <citation type="submission" date="2017-09" db="EMBL/GenBank/DDBJ databases">
        <authorList>
            <person name="Varghese N."/>
            <person name="Submissions S."/>
        </authorList>
    </citation>
    <scope>NUCLEOTIDE SEQUENCE [LARGE SCALE GENOMIC DNA]</scope>
    <source>
        <strain evidence="3">DSM 25885</strain>
    </source>
</reference>
<name>A0A285MSU5_9FLAO</name>
<feature type="chain" id="PRO_5012605885" description="Periplasmic heavy metal sensor" evidence="1">
    <location>
        <begin position="19"/>
        <end position="139"/>
    </location>
</feature>
<gene>
    <name evidence="2" type="ORF">SAMN06265377_2072</name>
</gene>
<evidence type="ECO:0000256" key="1">
    <source>
        <dbReference type="SAM" id="SignalP"/>
    </source>
</evidence>
<organism evidence="2 3">
    <name type="scientific">Flagellimonas pacifica</name>
    <dbReference type="NCBI Taxonomy" id="1247520"/>
    <lineage>
        <taxon>Bacteria</taxon>
        <taxon>Pseudomonadati</taxon>
        <taxon>Bacteroidota</taxon>
        <taxon>Flavobacteriia</taxon>
        <taxon>Flavobacteriales</taxon>
        <taxon>Flavobacteriaceae</taxon>
        <taxon>Flagellimonas</taxon>
    </lineage>
</organism>
<dbReference type="EMBL" id="OBEH01000003">
    <property type="protein sequence ID" value="SNZ00252.1"/>
    <property type="molecule type" value="Genomic_DNA"/>
</dbReference>
<evidence type="ECO:0000313" key="3">
    <source>
        <dbReference type="Proteomes" id="UP000219048"/>
    </source>
</evidence>
<proteinExistence type="predicted"/>
<dbReference type="OrthoDB" id="1445945at2"/>
<evidence type="ECO:0000313" key="2">
    <source>
        <dbReference type="EMBL" id="SNZ00252.1"/>
    </source>
</evidence>
<accession>A0A285MSU5</accession>
<sequence>MKAILFYLFLISCFFGVAQEECSLGIGGQDDETIAEVFQLNEVQLEKMKNWSAELKVRNEHLKSQAEYLLKRHAQSSPEDLMNISYKYKDLLDSMKQNSRMLDKRLLCTFNNRQYNFYINLCNQLTLRPIYIDRSVNEK</sequence>
<keyword evidence="1" id="KW-0732">Signal</keyword>
<dbReference type="Proteomes" id="UP000219048">
    <property type="component" value="Unassembled WGS sequence"/>
</dbReference>
<protein>
    <recommendedName>
        <fullName evidence="4">Periplasmic heavy metal sensor</fullName>
    </recommendedName>
</protein>
<dbReference type="RefSeq" id="WP_133067242.1">
    <property type="nucleotide sequence ID" value="NZ_OBEH01000003.1"/>
</dbReference>
<dbReference type="AlphaFoldDB" id="A0A285MSU5"/>